<proteinExistence type="predicted"/>
<comment type="caution">
    <text evidence="2">The sequence shown here is derived from an EMBL/GenBank/DDBJ whole genome shotgun (WGS) entry which is preliminary data.</text>
</comment>
<evidence type="ECO:0000313" key="2">
    <source>
        <dbReference type="EMBL" id="MBW0481797.1"/>
    </source>
</evidence>
<name>A0A9Q3GWB5_9BASI</name>
<accession>A0A9Q3GWB5</accession>
<dbReference type="EMBL" id="AVOT02006523">
    <property type="protein sequence ID" value="MBW0481797.1"/>
    <property type="molecule type" value="Genomic_DNA"/>
</dbReference>
<protein>
    <submittedName>
        <fullName evidence="2">Uncharacterized protein</fullName>
    </submittedName>
</protein>
<dbReference type="Proteomes" id="UP000765509">
    <property type="component" value="Unassembled WGS sequence"/>
</dbReference>
<feature type="region of interest" description="Disordered" evidence="1">
    <location>
        <begin position="141"/>
        <end position="168"/>
    </location>
</feature>
<keyword evidence="3" id="KW-1185">Reference proteome</keyword>
<sequence length="168" mass="19529">MSNQKSFVLPLSRPGFGMFNSNQDDEVQQKMNLQPSSFPYQYQNTEENFQQYNIYDHLNQLHHVVVPDMQYCGKNSGNCPQHNHHRQSNSSLHGMEHELNHVKSDMPDNFLQDRTERNKHLVIASSNNFLHVKDELDFPVQSQTAQTQESTLSKQSSNTLGNEKQKRK</sequence>
<organism evidence="2 3">
    <name type="scientific">Austropuccinia psidii MF-1</name>
    <dbReference type="NCBI Taxonomy" id="1389203"/>
    <lineage>
        <taxon>Eukaryota</taxon>
        <taxon>Fungi</taxon>
        <taxon>Dikarya</taxon>
        <taxon>Basidiomycota</taxon>
        <taxon>Pucciniomycotina</taxon>
        <taxon>Pucciniomycetes</taxon>
        <taxon>Pucciniales</taxon>
        <taxon>Sphaerophragmiaceae</taxon>
        <taxon>Austropuccinia</taxon>
    </lineage>
</organism>
<dbReference type="AlphaFoldDB" id="A0A9Q3GWB5"/>
<gene>
    <name evidence="2" type="ORF">O181_021512</name>
</gene>
<evidence type="ECO:0000256" key="1">
    <source>
        <dbReference type="SAM" id="MobiDB-lite"/>
    </source>
</evidence>
<feature type="compositionally biased region" description="Polar residues" evidence="1">
    <location>
        <begin position="141"/>
        <end position="162"/>
    </location>
</feature>
<reference evidence="2" key="1">
    <citation type="submission" date="2021-03" db="EMBL/GenBank/DDBJ databases">
        <title>Draft genome sequence of rust myrtle Austropuccinia psidii MF-1, a brazilian biotype.</title>
        <authorList>
            <person name="Quecine M.C."/>
            <person name="Pachon D.M.R."/>
            <person name="Bonatelli M.L."/>
            <person name="Correr F.H."/>
            <person name="Franceschini L.M."/>
            <person name="Leite T.F."/>
            <person name="Margarido G.R.A."/>
            <person name="Almeida C.A."/>
            <person name="Ferrarezi J.A."/>
            <person name="Labate C.A."/>
        </authorList>
    </citation>
    <scope>NUCLEOTIDE SEQUENCE</scope>
    <source>
        <strain evidence="2">MF-1</strain>
    </source>
</reference>
<evidence type="ECO:0000313" key="3">
    <source>
        <dbReference type="Proteomes" id="UP000765509"/>
    </source>
</evidence>